<name>A0ABQ4C5U4_9ACTN</name>
<dbReference type="Proteomes" id="UP000624325">
    <property type="component" value="Unassembled WGS sequence"/>
</dbReference>
<organism evidence="2 3">
    <name type="scientific">Asanoa iriomotensis</name>
    <dbReference type="NCBI Taxonomy" id="234613"/>
    <lineage>
        <taxon>Bacteria</taxon>
        <taxon>Bacillati</taxon>
        <taxon>Actinomycetota</taxon>
        <taxon>Actinomycetes</taxon>
        <taxon>Micromonosporales</taxon>
        <taxon>Micromonosporaceae</taxon>
        <taxon>Asanoa</taxon>
    </lineage>
</organism>
<evidence type="ECO:0000313" key="2">
    <source>
        <dbReference type="EMBL" id="GIF58156.1"/>
    </source>
</evidence>
<protein>
    <submittedName>
        <fullName evidence="2">DNA gyrase inhibitor</fullName>
    </submittedName>
</protein>
<feature type="domain" description="AraC effector-binding" evidence="1">
    <location>
        <begin position="2"/>
        <end position="158"/>
    </location>
</feature>
<accession>A0ABQ4C5U4</accession>
<dbReference type="RefSeq" id="WP_203704550.1">
    <property type="nucleotide sequence ID" value="NZ_BAAALU010000004.1"/>
</dbReference>
<dbReference type="InterPro" id="IPR029442">
    <property type="entry name" value="GyrI-like"/>
</dbReference>
<comment type="caution">
    <text evidence="2">The sequence shown here is derived from an EMBL/GenBank/DDBJ whole genome shotgun (WGS) entry which is preliminary data.</text>
</comment>
<dbReference type="Gene3D" id="3.20.80.10">
    <property type="entry name" value="Regulatory factor, effector binding domain"/>
    <property type="match status" value="1"/>
</dbReference>
<keyword evidence="3" id="KW-1185">Reference proteome</keyword>
<gene>
    <name evidence="2" type="ORF">Air01nite_42510</name>
</gene>
<evidence type="ECO:0000313" key="3">
    <source>
        <dbReference type="Proteomes" id="UP000624325"/>
    </source>
</evidence>
<dbReference type="InterPro" id="IPR011256">
    <property type="entry name" value="Reg_factor_effector_dom_sf"/>
</dbReference>
<dbReference type="EMBL" id="BONC01000030">
    <property type="protein sequence ID" value="GIF58156.1"/>
    <property type="molecule type" value="Genomic_DNA"/>
</dbReference>
<sequence>MTDIHVEQREPQPVLSIRQTIPVAELTQAQGASLHELWQVLQDGGITPAGAPFVRYHTFGDVETDVETGVPVAEPADGTGRVRAGELPSGRAVRTVHLGGHDRLGEAYNRIQEWLETHGTATGPAWEVYEWIDLAVEPDPAAWPSPADWRTQLIQPVS</sequence>
<dbReference type="Pfam" id="PF06445">
    <property type="entry name" value="GyrI-like"/>
    <property type="match status" value="1"/>
</dbReference>
<dbReference type="SUPFAM" id="SSF55136">
    <property type="entry name" value="Probable bacterial effector-binding domain"/>
    <property type="match status" value="1"/>
</dbReference>
<reference evidence="2 3" key="1">
    <citation type="submission" date="2021-01" db="EMBL/GenBank/DDBJ databases">
        <title>Whole genome shotgun sequence of Asanoa iriomotensis NBRC 100142.</title>
        <authorList>
            <person name="Komaki H."/>
            <person name="Tamura T."/>
        </authorList>
    </citation>
    <scope>NUCLEOTIDE SEQUENCE [LARGE SCALE GENOMIC DNA]</scope>
    <source>
        <strain evidence="2 3">NBRC 100142</strain>
    </source>
</reference>
<dbReference type="InterPro" id="IPR010499">
    <property type="entry name" value="AraC_E-bd"/>
</dbReference>
<dbReference type="SMART" id="SM00871">
    <property type="entry name" value="AraC_E_bind"/>
    <property type="match status" value="1"/>
</dbReference>
<evidence type="ECO:0000259" key="1">
    <source>
        <dbReference type="SMART" id="SM00871"/>
    </source>
</evidence>
<proteinExistence type="predicted"/>